<evidence type="ECO:0000256" key="2">
    <source>
        <dbReference type="ARBA" id="ARBA00023125"/>
    </source>
</evidence>
<dbReference type="AlphaFoldDB" id="U6SL97"/>
<keyword evidence="3" id="KW-0804">Transcription</keyword>
<dbReference type="SMART" id="SM00871">
    <property type="entry name" value="AraC_E_bind"/>
    <property type="match status" value="1"/>
</dbReference>
<evidence type="ECO:0000259" key="4">
    <source>
        <dbReference type="PROSITE" id="PS01124"/>
    </source>
</evidence>
<dbReference type="Pfam" id="PF12833">
    <property type="entry name" value="HTH_18"/>
    <property type="match status" value="1"/>
</dbReference>
<evidence type="ECO:0000256" key="3">
    <source>
        <dbReference type="ARBA" id="ARBA00023163"/>
    </source>
</evidence>
<dbReference type="PROSITE" id="PS01124">
    <property type="entry name" value="HTH_ARAC_FAMILY_2"/>
    <property type="match status" value="1"/>
</dbReference>
<dbReference type="InterPro" id="IPR009057">
    <property type="entry name" value="Homeodomain-like_sf"/>
</dbReference>
<dbReference type="GO" id="GO:0003700">
    <property type="term" value="F:DNA-binding transcription factor activity"/>
    <property type="evidence" value="ECO:0007669"/>
    <property type="project" value="InterPro"/>
</dbReference>
<keyword evidence="1" id="KW-0805">Transcription regulation</keyword>
<name>U6SL97_9BACI</name>
<dbReference type="Gene3D" id="3.20.80.10">
    <property type="entry name" value="Regulatory factor, effector binding domain"/>
    <property type="match status" value="1"/>
</dbReference>
<dbReference type="PANTHER" id="PTHR47504">
    <property type="entry name" value="RIGHT ORIGIN-BINDING PROTEIN"/>
    <property type="match status" value="1"/>
</dbReference>
<dbReference type="InterPro" id="IPR050959">
    <property type="entry name" value="MarA-like"/>
</dbReference>
<dbReference type="EMBL" id="ATAE01000056">
    <property type="protein sequence ID" value="ERN51391.1"/>
    <property type="molecule type" value="Genomic_DNA"/>
</dbReference>
<accession>U6SL97</accession>
<sequence>MDLLHDMNTAMKYIEENLTREIDFKVVARLAHCSEYHFKRMFSFLARISLSEYIRRRRLTLAALEFQNHNVKVIDVAMKYGYNSPDSFTRAFLNVHGITPSEARKNGRQLKAYPPMTFQLSIKGGTEMNYRIVEKEGFNVVGVKYEVMMVNEILTPTYESMISAISDNEMKELEASSNIEPYGVVHVSVNYSESKEGKATFNQYIGAATSKEPLEKYSVLEVPSLLWAVFEIDGNWEHVEEQWQRIYSEWLPSSLYELAEGPEILASKDQKSEIWISIKEK</sequence>
<comment type="caution">
    <text evidence="5">The sequence shown here is derived from an EMBL/GenBank/DDBJ whole genome shotgun (WGS) entry which is preliminary data.</text>
</comment>
<dbReference type="SUPFAM" id="SSF46689">
    <property type="entry name" value="Homeodomain-like"/>
    <property type="match status" value="2"/>
</dbReference>
<dbReference type="PANTHER" id="PTHR47504:SF5">
    <property type="entry name" value="RIGHT ORIGIN-BINDING PROTEIN"/>
    <property type="match status" value="1"/>
</dbReference>
<keyword evidence="2" id="KW-0238">DNA-binding</keyword>
<dbReference type="InterPro" id="IPR029442">
    <property type="entry name" value="GyrI-like"/>
</dbReference>
<proteinExistence type="predicted"/>
<dbReference type="InterPro" id="IPR020449">
    <property type="entry name" value="Tscrpt_reg_AraC-type_HTH"/>
</dbReference>
<reference evidence="5 6" key="1">
    <citation type="journal article" date="2013" name="Genome Announc.">
        <title>Genome Sequence of the Extreme Obligate Alkaliphile Bacillus marmarensis Strain DSM 21297.</title>
        <authorList>
            <person name="Wernick D.G."/>
            <person name="Choi K.Y."/>
            <person name="Tat C.A."/>
            <person name="Lafontaine Rivera J.G."/>
            <person name="Liao J.C."/>
        </authorList>
    </citation>
    <scope>NUCLEOTIDE SEQUENCE [LARGE SCALE GENOMIC DNA]</scope>
    <source>
        <strain evidence="5 6">DSM 21297</strain>
    </source>
</reference>
<evidence type="ECO:0000313" key="5">
    <source>
        <dbReference type="EMBL" id="ERN51391.1"/>
    </source>
</evidence>
<dbReference type="Pfam" id="PF06445">
    <property type="entry name" value="GyrI-like"/>
    <property type="match status" value="1"/>
</dbReference>
<dbReference type="InterPro" id="IPR010499">
    <property type="entry name" value="AraC_E-bd"/>
</dbReference>
<keyword evidence="6" id="KW-1185">Reference proteome</keyword>
<dbReference type="InterPro" id="IPR011256">
    <property type="entry name" value="Reg_factor_effector_dom_sf"/>
</dbReference>
<dbReference type="GO" id="GO:0043565">
    <property type="term" value="F:sequence-specific DNA binding"/>
    <property type="evidence" value="ECO:0007669"/>
    <property type="project" value="InterPro"/>
</dbReference>
<dbReference type="RefSeq" id="WP_022629705.1">
    <property type="nucleotide sequence ID" value="NZ_ATAE01000056.1"/>
</dbReference>
<evidence type="ECO:0000313" key="6">
    <source>
        <dbReference type="Proteomes" id="UP000017170"/>
    </source>
</evidence>
<dbReference type="Gene3D" id="1.10.10.60">
    <property type="entry name" value="Homeodomain-like"/>
    <property type="match status" value="2"/>
</dbReference>
<dbReference type="SMART" id="SM00342">
    <property type="entry name" value="HTH_ARAC"/>
    <property type="match status" value="1"/>
</dbReference>
<dbReference type="PATRIC" id="fig|1188261.3.peg.3708"/>
<feature type="domain" description="HTH araC/xylS-type" evidence="4">
    <location>
        <begin position="8"/>
        <end position="106"/>
    </location>
</feature>
<dbReference type="InterPro" id="IPR018060">
    <property type="entry name" value="HTH_AraC"/>
</dbReference>
<dbReference type="Proteomes" id="UP000017170">
    <property type="component" value="Unassembled WGS sequence"/>
</dbReference>
<evidence type="ECO:0000256" key="1">
    <source>
        <dbReference type="ARBA" id="ARBA00023015"/>
    </source>
</evidence>
<gene>
    <name evidence="5" type="ORF">A33I_01585</name>
</gene>
<organism evidence="5 6">
    <name type="scientific">Alkalihalophilus marmarensis DSM 21297</name>
    <dbReference type="NCBI Taxonomy" id="1188261"/>
    <lineage>
        <taxon>Bacteria</taxon>
        <taxon>Bacillati</taxon>
        <taxon>Bacillota</taxon>
        <taxon>Bacilli</taxon>
        <taxon>Bacillales</taxon>
        <taxon>Bacillaceae</taxon>
        <taxon>Alkalihalophilus</taxon>
    </lineage>
</organism>
<dbReference type="PRINTS" id="PR00032">
    <property type="entry name" value="HTHARAC"/>
</dbReference>
<dbReference type="SUPFAM" id="SSF55136">
    <property type="entry name" value="Probable bacterial effector-binding domain"/>
    <property type="match status" value="1"/>
</dbReference>
<protein>
    <recommendedName>
        <fullName evidence="4">HTH araC/xylS-type domain-containing protein</fullName>
    </recommendedName>
</protein>